<dbReference type="InterPro" id="IPR006549">
    <property type="entry name" value="HAD-SF_hydro_IIIA"/>
</dbReference>
<keyword evidence="1" id="KW-1185">Reference proteome</keyword>
<dbReference type="Proteomes" id="UP000515123">
    <property type="component" value="Linkage group 13"/>
</dbReference>
<dbReference type="RefSeq" id="XP_020102103.1">
    <property type="nucleotide sequence ID" value="XM_020246514.1"/>
</dbReference>
<reference evidence="2" key="2">
    <citation type="submission" date="2025-08" db="UniProtKB">
        <authorList>
            <consortium name="RefSeq"/>
        </authorList>
    </citation>
    <scope>IDENTIFICATION</scope>
    <source>
        <tissue evidence="2">Leaf</tissue>
    </source>
</reference>
<dbReference type="OrthoDB" id="198652at2759"/>
<dbReference type="InterPro" id="IPR010021">
    <property type="entry name" value="PGPP1/Gep4"/>
</dbReference>
<sequence>MSHLTLPPFPSQFLCPAHPFLQTPLLLGCLSPRSRPTKTTPTPIPTLTLTPTAARSIMSSNSAALRRLGFRGVVFDKDNTLTAPYAPALWPPLVPALRRCRDAFPPGALAVFSNSIGLRQFDPDGSEANLLEEAIGGIHVIRHETKKPAGTAAEIEKYFGCSASHLVMVGDRHFTDILYGNRNGFLTILTEPLCPSEDPFIVKMVRRLEGYLVSHWYKKGLKPIKKLQVLAGNKIRMCCNQFDLDLYML</sequence>
<evidence type="ECO:0000313" key="2">
    <source>
        <dbReference type="RefSeq" id="XP_020102103.1"/>
    </source>
</evidence>
<dbReference type="GO" id="GO:0005737">
    <property type="term" value="C:cytoplasm"/>
    <property type="evidence" value="ECO:0007669"/>
    <property type="project" value="TreeGrafter"/>
</dbReference>
<dbReference type="InterPro" id="IPR027706">
    <property type="entry name" value="PGP_Pase"/>
</dbReference>
<dbReference type="NCBIfam" id="TIGR01668">
    <property type="entry name" value="YqeG_hyp_ppase"/>
    <property type="match status" value="1"/>
</dbReference>
<dbReference type="AlphaFoldDB" id="A0A6P5G8I0"/>
<protein>
    <submittedName>
        <fullName evidence="2">Uncharacterized protein LOC109719723</fullName>
    </submittedName>
</protein>
<gene>
    <name evidence="2" type="primary">LOC109719723</name>
</gene>
<dbReference type="NCBIfam" id="TIGR01662">
    <property type="entry name" value="HAD-SF-IIIA"/>
    <property type="match status" value="1"/>
</dbReference>
<dbReference type="GeneID" id="109719723"/>
<dbReference type="InterPro" id="IPR023214">
    <property type="entry name" value="HAD_sf"/>
</dbReference>
<accession>A0A6P5G8I0</accession>
<dbReference type="FunFam" id="3.40.50.1000:FF:000148">
    <property type="entry name" value="Haloacid dehalogenase superfamily protein"/>
    <property type="match status" value="1"/>
</dbReference>
<dbReference type="Pfam" id="PF09419">
    <property type="entry name" value="PGP_phosphatase"/>
    <property type="match status" value="1"/>
</dbReference>
<dbReference type="InterPro" id="IPR036412">
    <property type="entry name" value="HAD-like_sf"/>
</dbReference>
<dbReference type="PANTHER" id="PTHR19288">
    <property type="entry name" value="4-NITROPHENYLPHOSPHATASE-RELATED"/>
    <property type="match status" value="1"/>
</dbReference>
<name>A0A6P5G8I0_ANACO</name>
<reference evidence="1" key="1">
    <citation type="journal article" date="2015" name="Nat. Genet.">
        <title>The pineapple genome and the evolution of CAM photosynthesis.</title>
        <authorList>
            <person name="Ming R."/>
            <person name="VanBuren R."/>
            <person name="Wai C.M."/>
            <person name="Tang H."/>
            <person name="Schatz M.C."/>
            <person name="Bowers J.E."/>
            <person name="Lyons E."/>
            <person name="Wang M.L."/>
            <person name="Chen J."/>
            <person name="Biggers E."/>
            <person name="Zhang J."/>
            <person name="Huang L."/>
            <person name="Zhang L."/>
            <person name="Miao W."/>
            <person name="Zhang J."/>
            <person name="Ye Z."/>
            <person name="Miao C."/>
            <person name="Lin Z."/>
            <person name="Wang H."/>
            <person name="Zhou H."/>
            <person name="Yim W.C."/>
            <person name="Priest H.D."/>
            <person name="Zheng C."/>
            <person name="Woodhouse M."/>
            <person name="Edger P.P."/>
            <person name="Guyot R."/>
            <person name="Guo H.B."/>
            <person name="Guo H."/>
            <person name="Zheng G."/>
            <person name="Singh R."/>
            <person name="Sharma A."/>
            <person name="Min X."/>
            <person name="Zheng Y."/>
            <person name="Lee H."/>
            <person name="Gurtowski J."/>
            <person name="Sedlazeck F.J."/>
            <person name="Harkess A."/>
            <person name="McKain M.R."/>
            <person name="Liao Z."/>
            <person name="Fang J."/>
            <person name="Liu J."/>
            <person name="Zhang X."/>
            <person name="Zhang Q."/>
            <person name="Hu W."/>
            <person name="Qin Y."/>
            <person name="Wang K."/>
            <person name="Chen L.Y."/>
            <person name="Shirley N."/>
            <person name="Lin Y.R."/>
            <person name="Liu L.Y."/>
            <person name="Hernandez A.G."/>
            <person name="Wright C.L."/>
            <person name="Bulone V."/>
            <person name="Tuskan G.A."/>
            <person name="Heath K."/>
            <person name="Zee F."/>
            <person name="Moore P.H."/>
            <person name="Sunkar R."/>
            <person name="Leebens-Mack J.H."/>
            <person name="Mockler T."/>
            <person name="Bennetzen J.L."/>
            <person name="Freeling M."/>
            <person name="Sankoff D."/>
            <person name="Paterson A.H."/>
            <person name="Zhu X."/>
            <person name="Yang X."/>
            <person name="Smith J.A."/>
            <person name="Cushman J.C."/>
            <person name="Paull R.E."/>
            <person name="Yu Q."/>
        </authorList>
    </citation>
    <scope>NUCLEOTIDE SEQUENCE [LARGE SCALE GENOMIC DNA]</scope>
    <source>
        <strain evidence="1">cv. F153</strain>
    </source>
</reference>
<dbReference type="Gene3D" id="3.40.50.1000">
    <property type="entry name" value="HAD superfamily/HAD-like"/>
    <property type="match status" value="1"/>
</dbReference>
<dbReference type="PANTHER" id="PTHR19288:SF25">
    <property type="entry name" value="PHOSPHATIDYLGLYCEROPHOSPHATASE GEP4, MITOCHONDRIAL"/>
    <property type="match status" value="1"/>
</dbReference>
<dbReference type="SUPFAM" id="SSF56784">
    <property type="entry name" value="HAD-like"/>
    <property type="match status" value="1"/>
</dbReference>
<organism evidence="1 2">
    <name type="scientific">Ananas comosus</name>
    <name type="common">Pineapple</name>
    <name type="synonym">Ananas ananas</name>
    <dbReference type="NCBI Taxonomy" id="4615"/>
    <lineage>
        <taxon>Eukaryota</taxon>
        <taxon>Viridiplantae</taxon>
        <taxon>Streptophyta</taxon>
        <taxon>Embryophyta</taxon>
        <taxon>Tracheophyta</taxon>
        <taxon>Spermatophyta</taxon>
        <taxon>Magnoliopsida</taxon>
        <taxon>Liliopsida</taxon>
        <taxon>Poales</taxon>
        <taxon>Bromeliaceae</taxon>
        <taxon>Bromelioideae</taxon>
        <taxon>Ananas</taxon>
    </lineage>
</organism>
<proteinExistence type="predicted"/>
<evidence type="ECO:0000313" key="1">
    <source>
        <dbReference type="Proteomes" id="UP000515123"/>
    </source>
</evidence>
<dbReference type="GO" id="GO:0008962">
    <property type="term" value="F:phosphatidylglycerophosphatase activity"/>
    <property type="evidence" value="ECO:0007669"/>
    <property type="project" value="InterPro"/>
</dbReference>